<dbReference type="AlphaFoldDB" id="A0AAD1RN68"/>
<comment type="subcellular location">
    <subcellularLocation>
        <location evidence="1">Cell projection</location>
        <location evidence="1">Microvillus membrane</location>
        <topology evidence="1">Multi-pass membrane protein</topology>
    </subcellularLocation>
</comment>
<feature type="transmembrane region" description="Helical" evidence="7">
    <location>
        <begin position="485"/>
        <end position="507"/>
    </location>
</feature>
<accession>A0AAD1RN68</accession>
<gene>
    <name evidence="8" type="ORF">PECUL_23A043074</name>
</gene>
<evidence type="ECO:0000256" key="1">
    <source>
        <dbReference type="ARBA" id="ARBA00004475"/>
    </source>
</evidence>
<dbReference type="GO" id="GO:0071914">
    <property type="term" value="C:prominosome"/>
    <property type="evidence" value="ECO:0007669"/>
    <property type="project" value="TreeGrafter"/>
</dbReference>
<dbReference type="EMBL" id="OW240914">
    <property type="protein sequence ID" value="CAH2274807.1"/>
    <property type="molecule type" value="Genomic_DNA"/>
</dbReference>
<feature type="transmembrane region" description="Helical" evidence="7">
    <location>
        <begin position="435"/>
        <end position="464"/>
    </location>
</feature>
<evidence type="ECO:0000256" key="4">
    <source>
        <dbReference type="ARBA" id="ARBA00022989"/>
    </source>
</evidence>
<dbReference type="Pfam" id="PF05478">
    <property type="entry name" value="Prominin"/>
    <property type="match status" value="1"/>
</dbReference>
<evidence type="ECO:0000313" key="8">
    <source>
        <dbReference type="EMBL" id="CAH2274807.1"/>
    </source>
</evidence>
<evidence type="ECO:0000256" key="2">
    <source>
        <dbReference type="ARBA" id="ARBA00006058"/>
    </source>
</evidence>
<dbReference type="GO" id="GO:0015485">
    <property type="term" value="F:cholesterol binding"/>
    <property type="evidence" value="ECO:0007669"/>
    <property type="project" value="TreeGrafter"/>
</dbReference>
<keyword evidence="4 7" id="KW-1133">Transmembrane helix</keyword>
<evidence type="ECO:0000313" key="9">
    <source>
        <dbReference type="Proteomes" id="UP001295444"/>
    </source>
</evidence>
<proteinExistence type="inferred from homology"/>
<keyword evidence="5 7" id="KW-0472">Membrane</keyword>
<evidence type="ECO:0000256" key="3">
    <source>
        <dbReference type="ARBA" id="ARBA00022692"/>
    </source>
</evidence>
<feature type="transmembrane region" description="Helical" evidence="7">
    <location>
        <begin position="117"/>
        <end position="143"/>
    </location>
</feature>
<keyword evidence="6" id="KW-0325">Glycoprotein</keyword>
<comment type="similarity">
    <text evidence="2">Belongs to the prominin family.</text>
</comment>
<evidence type="ECO:0000256" key="6">
    <source>
        <dbReference type="ARBA" id="ARBA00023180"/>
    </source>
</evidence>
<dbReference type="GO" id="GO:0016324">
    <property type="term" value="C:apical plasma membrane"/>
    <property type="evidence" value="ECO:0007669"/>
    <property type="project" value="TreeGrafter"/>
</dbReference>
<evidence type="ECO:0000256" key="5">
    <source>
        <dbReference type="ARBA" id="ARBA00023136"/>
    </source>
</evidence>
<dbReference type="GO" id="GO:0005929">
    <property type="term" value="C:cilium"/>
    <property type="evidence" value="ECO:0007669"/>
    <property type="project" value="TreeGrafter"/>
</dbReference>
<feature type="transmembrane region" description="Helical" evidence="7">
    <location>
        <begin position="163"/>
        <end position="185"/>
    </location>
</feature>
<dbReference type="PANTHER" id="PTHR22730">
    <property type="entry name" value="PROMININ PROM PROTEIN"/>
    <property type="match status" value="1"/>
</dbReference>
<name>A0AAD1RN68_PELCU</name>
<reference evidence="8" key="1">
    <citation type="submission" date="2022-03" db="EMBL/GenBank/DDBJ databases">
        <authorList>
            <person name="Alioto T."/>
            <person name="Alioto T."/>
            <person name="Gomez Garrido J."/>
        </authorList>
    </citation>
    <scope>NUCLEOTIDE SEQUENCE</scope>
</reference>
<sequence length="720" mass="81900">MWQHWASGKIGFLEIRIRTMDLVICWVLCTFFYGIGQGNAQTCPITTDMEMLTLEAVDTRGNITFEEKDWGSLSPLFRMSNLFLDAVQPNPLPEDLLRVALTNSSSLQTSRVVKYEAGYVTCAVIAVIFIIFMLVFGITYCTYQCRGRRIFASCDGVFCQRTAIFLGLIMTCCILFAGLVCSFYLNEKVQQEMGPGMQEIKQSIQDFRYSINSIPRALEKVVSEFSVPKLKVFDELQKFIKHVDNLVHSKLNSEIFPLLTDALATAKQLVNATQLIVDVNRTMTDLNQRQGKLLDELRTHKMNLQKVLSDPLCKNCSELAGIIQNLELGLNYSQILTVSEYVNRLKNVRKVNLTGIFQQGFQAMNKVPTLVNDKTVESVKETRITMIRTEKEIKDYVSTLPLQKYMGPVNKALLNLEETSERYGNEVERYEYYRWVIGIVLCTMILLIVVCTFLGLFLGIYGLYTRSDPSAATVRRTAGYQALIVEIYLSFSFSWLLVIFVFLIFLVGGNVQTLMCKHWANGDLYRFLDKPENLPPNLNLKRLFGLKESSNLSDLYQECYRGAPIWDVLQFNSSIDFDSLFNISKYTGDLQSKIEDIPVDMDALDLFVNIAVLVLSDYKNSGLDRVPASSIMEQIQEPLLKVDIEPFVSALETFATIQSDPSIKSQLLNEIASLKKFQTSLLQDQENDTKKLNASLRSLSLLTVPLQVSYIHCQYKDWFG</sequence>
<protein>
    <submittedName>
        <fullName evidence="8">Prominin-2</fullName>
    </submittedName>
</protein>
<dbReference type="PANTHER" id="PTHR22730:SF6">
    <property type="entry name" value="PROMININ-2"/>
    <property type="match status" value="1"/>
</dbReference>
<evidence type="ECO:0000256" key="7">
    <source>
        <dbReference type="SAM" id="Phobius"/>
    </source>
</evidence>
<keyword evidence="9" id="KW-1185">Reference proteome</keyword>
<dbReference type="GO" id="GO:0031528">
    <property type="term" value="C:microvillus membrane"/>
    <property type="evidence" value="ECO:0007669"/>
    <property type="project" value="UniProtKB-SubCell"/>
</dbReference>
<organism evidence="8 9">
    <name type="scientific">Pelobates cultripes</name>
    <name type="common">Western spadefoot toad</name>
    <dbReference type="NCBI Taxonomy" id="61616"/>
    <lineage>
        <taxon>Eukaryota</taxon>
        <taxon>Metazoa</taxon>
        <taxon>Chordata</taxon>
        <taxon>Craniata</taxon>
        <taxon>Vertebrata</taxon>
        <taxon>Euteleostomi</taxon>
        <taxon>Amphibia</taxon>
        <taxon>Batrachia</taxon>
        <taxon>Anura</taxon>
        <taxon>Pelobatoidea</taxon>
        <taxon>Pelobatidae</taxon>
        <taxon>Pelobates</taxon>
    </lineage>
</organism>
<keyword evidence="3 7" id="KW-0812">Transmembrane</keyword>
<dbReference type="GO" id="GO:0009986">
    <property type="term" value="C:cell surface"/>
    <property type="evidence" value="ECO:0007669"/>
    <property type="project" value="TreeGrafter"/>
</dbReference>
<dbReference type="Proteomes" id="UP001295444">
    <property type="component" value="Chromosome 03"/>
</dbReference>
<dbReference type="InterPro" id="IPR008795">
    <property type="entry name" value="Prominin"/>
</dbReference>